<feature type="region of interest" description="Disordered" evidence="1">
    <location>
        <begin position="249"/>
        <end position="273"/>
    </location>
</feature>
<proteinExistence type="predicted"/>
<feature type="compositionally biased region" description="Basic and acidic residues" evidence="1">
    <location>
        <begin position="141"/>
        <end position="152"/>
    </location>
</feature>
<organism evidence="2 3">
    <name type="scientific">Acrobeloides nanus</name>
    <dbReference type="NCBI Taxonomy" id="290746"/>
    <lineage>
        <taxon>Eukaryota</taxon>
        <taxon>Metazoa</taxon>
        <taxon>Ecdysozoa</taxon>
        <taxon>Nematoda</taxon>
        <taxon>Chromadorea</taxon>
        <taxon>Rhabditida</taxon>
        <taxon>Tylenchina</taxon>
        <taxon>Cephalobomorpha</taxon>
        <taxon>Cephaloboidea</taxon>
        <taxon>Cephalobidae</taxon>
        <taxon>Acrobeloides</taxon>
    </lineage>
</organism>
<evidence type="ECO:0000313" key="3">
    <source>
        <dbReference type="WBParaSite" id="ACRNAN_scaffold6173.g12897.t1"/>
    </source>
</evidence>
<sequence length="432" mass="48496">MATHILHDIHIRRYPPDQEADELATSASAYAAYERRPGQEGIDKIPHGFVSRQREIFSRQLILVEQQNESKSPSLSPLPPDTLRRKSAPTISVYVSKDNSISSTPNQTSSVSLEISPNRTSPSSISGNQSQVSGTNAKSPNQDHENVERQVHESVPSSSYLIWKSQEQIQKRRGSIPNQQSHSSGAESMESRPASQPEQTFRTIIMFPGKTTPTMTTPKKMSEIVEEKPKPHKVHPKSSEFLQNIKRTVSNASTASPETMLSPRTEDTSSPGSTPDLLKINSQQAENTQLSPATIRRNCERIMRIVQKYGCQIPEEEFDSFGESSSEASPEINSNMKSNFWSTHNFSKTDSIKHMSNQNPPEHGLHVEIPNFTKQNGFQNGHIENQMIKLKDEEIQRLQRELSDAHVCNQRLNSQLGVLASKESHITERELK</sequence>
<feature type="region of interest" description="Disordered" evidence="1">
    <location>
        <begin position="98"/>
        <end position="202"/>
    </location>
</feature>
<dbReference type="WBParaSite" id="ACRNAN_scaffold6173.g12897.t1">
    <property type="protein sequence ID" value="ACRNAN_scaffold6173.g12897.t1"/>
    <property type="gene ID" value="ACRNAN_scaffold6173.g12897"/>
</dbReference>
<dbReference type="Proteomes" id="UP000887540">
    <property type="component" value="Unplaced"/>
</dbReference>
<feature type="compositionally biased region" description="Polar residues" evidence="1">
    <location>
        <begin position="249"/>
        <end position="259"/>
    </location>
</feature>
<evidence type="ECO:0000313" key="2">
    <source>
        <dbReference type="Proteomes" id="UP000887540"/>
    </source>
</evidence>
<accession>A0A914E8T2</accession>
<feature type="compositionally biased region" description="Polar residues" evidence="1">
    <location>
        <begin position="155"/>
        <end position="168"/>
    </location>
</feature>
<evidence type="ECO:0000256" key="1">
    <source>
        <dbReference type="SAM" id="MobiDB-lite"/>
    </source>
</evidence>
<feature type="region of interest" description="Disordered" evidence="1">
    <location>
        <begin position="65"/>
        <end position="86"/>
    </location>
</feature>
<reference evidence="3" key="1">
    <citation type="submission" date="2022-11" db="UniProtKB">
        <authorList>
            <consortium name="WormBaseParasite"/>
        </authorList>
    </citation>
    <scope>IDENTIFICATION</scope>
</reference>
<dbReference type="AlphaFoldDB" id="A0A914E8T2"/>
<keyword evidence="2" id="KW-1185">Reference proteome</keyword>
<name>A0A914E8T2_9BILA</name>
<feature type="compositionally biased region" description="Polar residues" evidence="1">
    <location>
        <begin position="176"/>
        <end position="186"/>
    </location>
</feature>
<feature type="compositionally biased region" description="Polar residues" evidence="1">
    <location>
        <begin position="98"/>
        <end position="140"/>
    </location>
</feature>
<protein>
    <submittedName>
        <fullName evidence="3">Uncharacterized protein</fullName>
    </submittedName>
</protein>
<feature type="compositionally biased region" description="Polar residues" evidence="1">
    <location>
        <begin position="193"/>
        <end position="202"/>
    </location>
</feature>